<gene>
    <name evidence="1" type="ORF">RRG08_028722</name>
</gene>
<dbReference type="EMBL" id="JAWDGP010007726">
    <property type="protein sequence ID" value="KAK3707181.1"/>
    <property type="molecule type" value="Genomic_DNA"/>
</dbReference>
<protein>
    <submittedName>
        <fullName evidence="1">Uncharacterized protein</fullName>
    </submittedName>
</protein>
<sequence length="105" mass="12440">MHRVLRPLKSNYVHTKKTTCPWRAICHKLHILSSLPPYWYQFCHRSSDIESPNYGYACSDCHTAKIQRSAVVLPETERFSYSCMWLNTLRFVRPKRCCTRFQAVS</sequence>
<evidence type="ECO:0000313" key="1">
    <source>
        <dbReference type="EMBL" id="KAK3707181.1"/>
    </source>
</evidence>
<proteinExistence type="predicted"/>
<comment type="caution">
    <text evidence="1">The sequence shown here is derived from an EMBL/GenBank/DDBJ whole genome shotgun (WGS) entry which is preliminary data.</text>
</comment>
<keyword evidence="2" id="KW-1185">Reference proteome</keyword>
<evidence type="ECO:0000313" key="2">
    <source>
        <dbReference type="Proteomes" id="UP001283361"/>
    </source>
</evidence>
<dbReference type="AlphaFoldDB" id="A0AAE0XSJ1"/>
<reference evidence="1" key="1">
    <citation type="journal article" date="2023" name="G3 (Bethesda)">
        <title>A reference genome for the long-term kleptoplast-retaining sea slug Elysia crispata morphotype clarki.</title>
        <authorList>
            <person name="Eastman K.E."/>
            <person name="Pendleton A.L."/>
            <person name="Shaikh M.A."/>
            <person name="Suttiyut T."/>
            <person name="Ogas R."/>
            <person name="Tomko P."/>
            <person name="Gavelis G."/>
            <person name="Widhalm J.R."/>
            <person name="Wisecaver J.H."/>
        </authorList>
    </citation>
    <scope>NUCLEOTIDE SEQUENCE</scope>
    <source>
        <strain evidence="1">ECLA1</strain>
    </source>
</reference>
<dbReference type="Proteomes" id="UP001283361">
    <property type="component" value="Unassembled WGS sequence"/>
</dbReference>
<accession>A0AAE0XSJ1</accession>
<organism evidence="1 2">
    <name type="scientific">Elysia crispata</name>
    <name type="common">lettuce slug</name>
    <dbReference type="NCBI Taxonomy" id="231223"/>
    <lineage>
        <taxon>Eukaryota</taxon>
        <taxon>Metazoa</taxon>
        <taxon>Spiralia</taxon>
        <taxon>Lophotrochozoa</taxon>
        <taxon>Mollusca</taxon>
        <taxon>Gastropoda</taxon>
        <taxon>Heterobranchia</taxon>
        <taxon>Euthyneura</taxon>
        <taxon>Panpulmonata</taxon>
        <taxon>Sacoglossa</taxon>
        <taxon>Placobranchoidea</taxon>
        <taxon>Plakobranchidae</taxon>
        <taxon>Elysia</taxon>
    </lineage>
</organism>
<name>A0AAE0XSJ1_9GAST</name>